<name>A0A3Q7YAR8_CICAR</name>
<feature type="domain" description="DUF4218" evidence="2">
    <location>
        <begin position="644"/>
        <end position="756"/>
    </location>
</feature>
<evidence type="ECO:0000313" key="4">
    <source>
        <dbReference type="Proteomes" id="UP000087171"/>
    </source>
</evidence>
<evidence type="ECO:0000259" key="3">
    <source>
        <dbReference type="Pfam" id="PF13963"/>
    </source>
</evidence>
<dbReference type="OrthoDB" id="1386629at2759"/>
<dbReference type="RefSeq" id="XP_027185930.1">
    <property type="nucleotide sequence ID" value="XM_027330129.1"/>
</dbReference>
<reference evidence="5" key="1">
    <citation type="submission" date="2025-08" db="UniProtKB">
        <authorList>
            <consortium name="RefSeq"/>
        </authorList>
    </citation>
    <scope>IDENTIFICATION</scope>
    <source>
        <tissue evidence="5">Etiolated seedlings</tissue>
    </source>
</reference>
<dbReference type="AlphaFoldDB" id="A0A3Q7YAR8"/>
<dbReference type="PANTHER" id="PTHR48258:SF15">
    <property type="entry name" value="OS02G0543900 PROTEIN"/>
    <property type="match status" value="1"/>
</dbReference>
<gene>
    <name evidence="5" type="primary">LOC101514653</name>
</gene>
<evidence type="ECO:0000313" key="5">
    <source>
        <dbReference type="RefSeq" id="XP_027185930.1"/>
    </source>
</evidence>
<dbReference type="Pfam" id="PF02992">
    <property type="entry name" value="Transposase_21"/>
    <property type="match status" value="1"/>
</dbReference>
<dbReference type="Pfam" id="PF13960">
    <property type="entry name" value="DUF4218"/>
    <property type="match status" value="1"/>
</dbReference>
<proteinExistence type="predicted"/>
<dbReference type="Pfam" id="PF13963">
    <property type="entry name" value="Transpos_assoc"/>
    <property type="match status" value="1"/>
</dbReference>
<accession>A0A3Q7YAR8</accession>
<evidence type="ECO:0000259" key="1">
    <source>
        <dbReference type="Pfam" id="PF13952"/>
    </source>
</evidence>
<sequence>MCPCTKCANCHSYSRVCVYEHLTDPHRGFLRGYRQWIYHGEKPRTSSSATKQNVEMEHDMDGLVHDVFGIHSTEEPICGEGERILEVRENSKFYEFVKENEQMLYPNCKKYSKLSFMVHLYHLKCLHGWSDKSFSMLLDLLREALPEENVLPKSYYETKKIVSGLGLGYEKIHACSNDCILYWDKYVKYEVCPKCSTSRWKTTNGVVQGNGMETSERRKKIPAKILRWFPLKPRLQRLYMSSKVAESMRWHHESRLNDGSLRHPADSLAWKNFDARYPTFSLDPRNVRLGVASDGFNPFKTMNITHSTWLVILIPYNLPPWMCMKQPYFMLSLLIPGPKGPGNNIDIYLQPIVQELKELWDNGIETFDAYKKETFQLRAAMMWTINDFPAYANLSGWSTKGQYACPCCGIETTSQWLRHGKKICYMGHRRWLSPKLKWRLNSRDFDGTQELRIPPKRLDETDILIQIDECREKGLANGAQPWKKKSIFFTLPYWQYNVLRHNLDVMHIEKNVCDNIIGTLLNQEGKSKDNYKARDDLVDMGIRSMLHPQPSPNITTMCLPRACYQMTNKEKESFLSIIKNVKTPDECSSNIPRCVHVKQHKMFELKSYDCHVLMQELLPVALRGSLPDKVTSVLVDLCNFFKQICSKVLNVEFLSQLESQIVITLCQLETIFPPSFFTVMMHLVIHLAHEAQVAGPVQYRWMYPIERFLLTLKSFVRNRAHPEGSIAEGFLANECLTFCSQYLSGVETRFNRPNRNDDEVFGRPLGIKKQQKLRLGKRKKVSRTKLDKKELAHAHRYVLSNCDAVAPFIEEHILHLKRQCRPRRLTQLEIDKQHGQKFIEWFKLRIQRMDEQKSSEVTHELRWLSRGPSEVVRRYTGYAINGFRFHTKKRERFLKTQNSGVVVKTKTLKDEINYYGAITDILLLDYSGKYKVVLFKCDWVDINKGIKKDKFGMTLVSFKFLKHTGKNICDDPFVFASQAKKVFYIYDERNKDWPVVLNAKVRDIYDMGDDESNEIEEIHGQLMGDTSEANQNVNDLVRLEVEDDNDFFEVVDVDNMDDDEEDE</sequence>
<feature type="domain" description="DUF4216" evidence="1">
    <location>
        <begin position="924"/>
        <end position="996"/>
    </location>
</feature>
<dbReference type="InterPro" id="IPR025452">
    <property type="entry name" value="DUF4218"/>
</dbReference>
<dbReference type="InterPro" id="IPR025312">
    <property type="entry name" value="DUF4216"/>
</dbReference>
<organism evidence="4 5">
    <name type="scientific">Cicer arietinum</name>
    <name type="common">Chickpea</name>
    <name type="synonym">Garbanzo</name>
    <dbReference type="NCBI Taxonomy" id="3827"/>
    <lineage>
        <taxon>Eukaryota</taxon>
        <taxon>Viridiplantae</taxon>
        <taxon>Streptophyta</taxon>
        <taxon>Embryophyta</taxon>
        <taxon>Tracheophyta</taxon>
        <taxon>Spermatophyta</taxon>
        <taxon>Magnoliopsida</taxon>
        <taxon>eudicotyledons</taxon>
        <taxon>Gunneridae</taxon>
        <taxon>Pentapetalae</taxon>
        <taxon>rosids</taxon>
        <taxon>fabids</taxon>
        <taxon>Fabales</taxon>
        <taxon>Fabaceae</taxon>
        <taxon>Papilionoideae</taxon>
        <taxon>50 kb inversion clade</taxon>
        <taxon>NPAAA clade</taxon>
        <taxon>Hologalegina</taxon>
        <taxon>IRL clade</taxon>
        <taxon>Cicereae</taxon>
        <taxon>Cicer</taxon>
    </lineage>
</organism>
<evidence type="ECO:0000259" key="2">
    <source>
        <dbReference type="Pfam" id="PF13960"/>
    </source>
</evidence>
<dbReference type="Proteomes" id="UP000087171">
    <property type="component" value="Unplaced"/>
</dbReference>
<keyword evidence="4" id="KW-1185">Reference proteome</keyword>
<protein>
    <submittedName>
        <fullName evidence="5">Uncharacterized protein LOC101514653</fullName>
    </submittedName>
</protein>
<dbReference type="InterPro" id="IPR004242">
    <property type="entry name" value="Transposase_21"/>
</dbReference>
<dbReference type="PaxDb" id="3827-XP_004488219.1"/>
<dbReference type="PANTHER" id="PTHR48258">
    <property type="entry name" value="DUF4218 DOMAIN-CONTAINING PROTEIN-RELATED"/>
    <property type="match status" value="1"/>
</dbReference>
<dbReference type="InterPro" id="IPR029480">
    <property type="entry name" value="Transpos_assoc"/>
</dbReference>
<dbReference type="Pfam" id="PF13952">
    <property type="entry name" value="DUF4216"/>
    <property type="match status" value="1"/>
</dbReference>
<feature type="domain" description="Transposase-associated" evidence="3">
    <location>
        <begin position="2"/>
        <end position="41"/>
    </location>
</feature>